<keyword evidence="7 8" id="KW-0472">Membrane</keyword>
<dbReference type="PANTHER" id="PTHR30269:SF32">
    <property type="entry name" value="MEMBRANE TRANSPORTER PROTEIN-RELATED"/>
    <property type="match status" value="1"/>
</dbReference>
<feature type="transmembrane region" description="Helical" evidence="8">
    <location>
        <begin position="76"/>
        <end position="94"/>
    </location>
</feature>
<keyword evidence="4 8" id="KW-1003">Cell membrane</keyword>
<feature type="transmembrane region" description="Helical" evidence="8">
    <location>
        <begin position="101"/>
        <end position="119"/>
    </location>
</feature>
<dbReference type="InterPro" id="IPR052017">
    <property type="entry name" value="TSUP"/>
</dbReference>
<feature type="transmembrane region" description="Helical" evidence="8">
    <location>
        <begin position="230"/>
        <end position="249"/>
    </location>
</feature>
<evidence type="ECO:0000256" key="5">
    <source>
        <dbReference type="ARBA" id="ARBA00022692"/>
    </source>
</evidence>
<evidence type="ECO:0000256" key="4">
    <source>
        <dbReference type="ARBA" id="ARBA00022475"/>
    </source>
</evidence>
<dbReference type="EMBL" id="SRPE01000017">
    <property type="protein sequence ID" value="TGN21886.1"/>
    <property type="molecule type" value="Genomic_DNA"/>
</dbReference>
<evidence type="ECO:0000313" key="9">
    <source>
        <dbReference type="EMBL" id="TGN21886.1"/>
    </source>
</evidence>
<dbReference type="AlphaFoldDB" id="A0A4Z1AXG9"/>
<keyword evidence="5 8" id="KW-0812">Transmembrane</keyword>
<dbReference type="GO" id="GO:0005886">
    <property type="term" value="C:plasma membrane"/>
    <property type="evidence" value="ECO:0007669"/>
    <property type="project" value="UniProtKB-SubCell"/>
</dbReference>
<sequence>MIEFLTLNFFLILITFFIAGFVKGVAGMGLPTIAMGILSIIMSPLSAASLLIIPSFITNVWQLFTGPKFLDLIKRFWVMMIGIVIGTLAGSWFLTSINTPYSSIGLGLALILYSLHGLFGKTFSISSKFEPKLSPIIGLATGLLNGATGIFTLPAVPYIQALNLSKDDLIQALGLSFTVSTIALATGLVKGGVFQMDNILPSTIAIIPALLGMWVGSIVHKRISIKTFRICFFIFIAIIGAEITFHPFLS</sequence>
<name>A0A4Z1AXG9_9FLAO</name>
<evidence type="ECO:0000256" key="6">
    <source>
        <dbReference type="ARBA" id="ARBA00022989"/>
    </source>
</evidence>
<evidence type="ECO:0000313" key="10">
    <source>
        <dbReference type="Proteomes" id="UP000297998"/>
    </source>
</evidence>
<dbReference type="RefSeq" id="WP_135836964.1">
    <property type="nucleotide sequence ID" value="NZ_SRPE01000017.1"/>
</dbReference>
<feature type="transmembrane region" description="Helical" evidence="8">
    <location>
        <begin position="6"/>
        <end position="26"/>
    </location>
</feature>
<feature type="transmembrane region" description="Helical" evidence="8">
    <location>
        <begin position="172"/>
        <end position="193"/>
    </location>
</feature>
<dbReference type="OrthoDB" id="9800873at2"/>
<organism evidence="9 10">
    <name type="scientific">Empedobacter tilapiae</name>
    <dbReference type="NCBI Taxonomy" id="2491114"/>
    <lineage>
        <taxon>Bacteria</taxon>
        <taxon>Pseudomonadati</taxon>
        <taxon>Bacteroidota</taxon>
        <taxon>Flavobacteriia</taxon>
        <taxon>Flavobacteriales</taxon>
        <taxon>Weeksellaceae</taxon>
        <taxon>Empedobacter</taxon>
    </lineage>
</organism>
<evidence type="ECO:0000256" key="1">
    <source>
        <dbReference type="ARBA" id="ARBA00004651"/>
    </source>
</evidence>
<dbReference type="PANTHER" id="PTHR30269">
    <property type="entry name" value="TRANSMEMBRANE PROTEIN YFCA"/>
    <property type="match status" value="1"/>
</dbReference>
<reference evidence="9 10" key="1">
    <citation type="submission" date="2019-03" db="EMBL/GenBank/DDBJ databases">
        <title>Empedobacter tilapiae sp. nov., isolated from an intestine of Nile tilapia Oreochromis niloticus.</title>
        <authorList>
            <person name="Kim Y.-O."/>
            <person name="Yoon J.-H."/>
        </authorList>
    </citation>
    <scope>NUCLEOTIDE SEQUENCE [LARGE SCALE GENOMIC DNA]</scope>
    <source>
        <strain evidence="9 10">MRS2</strain>
    </source>
</reference>
<dbReference type="Proteomes" id="UP000297998">
    <property type="component" value="Unassembled WGS sequence"/>
</dbReference>
<comment type="similarity">
    <text evidence="2 8">Belongs to the 4-toluene sulfonate uptake permease (TSUP) (TC 2.A.102) family.</text>
</comment>
<keyword evidence="6 8" id="KW-1133">Transmembrane helix</keyword>
<keyword evidence="3" id="KW-0813">Transport</keyword>
<feature type="transmembrane region" description="Helical" evidence="8">
    <location>
        <begin position="33"/>
        <end position="56"/>
    </location>
</feature>
<protein>
    <recommendedName>
        <fullName evidence="8">Probable membrane transporter protein</fullName>
    </recommendedName>
</protein>
<feature type="transmembrane region" description="Helical" evidence="8">
    <location>
        <begin position="139"/>
        <end position="160"/>
    </location>
</feature>
<feature type="transmembrane region" description="Helical" evidence="8">
    <location>
        <begin position="199"/>
        <end position="218"/>
    </location>
</feature>
<comment type="caution">
    <text evidence="9">The sequence shown here is derived from an EMBL/GenBank/DDBJ whole genome shotgun (WGS) entry which is preliminary data.</text>
</comment>
<comment type="subcellular location">
    <subcellularLocation>
        <location evidence="1 8">Cell membrane</location>
        <topology evidence="1 8">Multi-pass membrane protein</topology>
    </subcellularLocation>
</comment>
<keyword evidence="10" id="KW-1185">Reference proteome</keyword>
<gene>
    <name evidence="9" type="ORF">E4J94_16935</name>
</gene>
<accession>A0A4Z1AXG9</accession>
<proteinExistence type="inferred from homology"/>
<evidence type="ECO:0000256" key="2">
    <source>
        <dbReference type="ARBA" id="ARBA00009142"/>
    </source>
</evidence>
<dbReference type="Pfam" id="PF01925">
    <property type="entry name" value="TauE"/>
    <property type="match status" value="1"/>
</dbReference>
<evidence type="ECO:0000256" key="7">
    <source>
        <dbReference type="ARBA" id="ARBA00023136"/>
    </source>
</evidence>
<evidence type="ECO:0000256" key="8">
    <source>
        <dbReference type="RuleBase" id="RU363041"/>
    </source>
</evidence>
<evidence type="ECO:0000256" key="3">
    <source>
        <dbReference type="ARBA" id="ARBA00022448"/>
    </source>
</evidence>
<dbReference type="InterPro" id="IPR002781">
    <property type="entry name" value="TM_pro_TauE-like"/>
</dbReference>